<dbReference type="InterPro" id="IPR032568">
    <property type="entry name" value="DUF4926"/>
</dbReference>
<evidence type="ECO:0008006" key="3">
    <source>
        <dbReference type="Google" id="ProtNLM"/>
    </source>
</evidence>
<proteinExistence type="predicted"/>
<evidence type="ECO:0000313" key="1">
    <source>
        <dbReference type="EMBL" id="BBZ09324.1"/>
    </source>
</evidence>
<gene>
    <name evidence="1" type="ORF">MDOR_34930</name>
</gene>
<accession>A0A7I7VVJ9</accession>
<name>A0A7I7VVJ9_9MYCO</name>
<organism evidence="1 2">
    <name type="scientific">Mycolicibacterium doricum</name>
    <dbReference type="NCBI Taxonomy" id="126673"/>
    <lineage>
        <taxon>Bacteria</taxon>
        <taxon>Bacillati</taxon>
        <taxon>Actinomycetota</taxon>
        <taxon>Actinomycetes</taxon>
        <taxon>Mycobacteriales</taxon>
        <taxon>Mycobacteriaceae</taxon>
        <taxon>Mycolicibacterium</taxon>
    </lineage>
</organism>
<dbReference type="Pfam" id="PF16277">
    <property type="entry name" value="DUF4926"/>
    <property type="match status" value="1"/>
</dbReference>
<evidence type="ECO:0000313" key="2">
    <source>
        <dbReference type="Proteomes" id="UP000467201"/>
    </source>
</evidence>
<dbReference type="Proteomes" id="UP000467201">
    <property type="component" value="Chromosome"/>
</dbReference>
<protein>
    <recommendedName>
        <fullName evidence="3">DUF4926 domain-containing protein</fullName>
    </recommendedName>
</protein>
<dbReference type="KEGG" id="mdr:MDOR_34930"/>
<dbReference type="EMBL" id="AP022605">
    <property type="protein sequence ID" value="BBZ09324.1"/>
    <property type="molecule type" value="Genomic_DNA"/>
</dbReference>
<reference evidence="1 2" key="1">
    <citation type="journal article" date="2019" name="Emerg. Microbes Infect.">
        <title>Comprehensive subspecies identification of 175 nontuberculous mycobacteria species based on 7547 genomic profiles.</title>
        <authorList>
            <person name="Matsumoto Y."/>
            <person name="Kinjo T."/>
            <person name="Motooka D."/>
            <person name="Nabeya D."/>
            <person name="Jung N."/>
            <person name="Uechi K."/>
            <person name="Horii T."/>
            <person name="Iida T."/>
            <person name="Fujita J."/>
            <person name="Nakamura S."/>
        </authorList>
    </citation>
    <scope>NUCLEOTIDE SEQUENCE [LARGE SCALE GENOMIC DNA]</scope>
    <source>
        <strain evidence="1 2">JCM 12405</strain>
    </source>
</reference>
<sequence>MAYREHELVVLTRHLPAHGLIAGDAGTVVGVYGNGGYEVEFTTGDGHTLAVATLAEADLRRCADREILHVRRVT</sequence>
<dbReference type="AlphaFoldDB" id="A0A7I7VVJ9"/>
<dbReference type="OrthoDB" id="27224at2"/>